<sequence length="80" mass="8645">MPYGNSYAGPGAEPFGPDSPYFPFGNSPRRPPPPGSTVKRKRESLDPADTADMVAPEHWVSTKQLLSRVSDACMPGSPRE</sequence>
<organism evidence="2 3">
    <name type="scientific">Megalurothrips usitatus</name>
    <name type="common">bean blossom thrips</name>
    <dbReference type="NCBI Taxonomy" id="439358"/>
    <lineage>
        <taxon>Eukaryota</taxon>
        <taxon>Metazoa</taxon>
        <taxon>Ecdysozoa</taxon>
        <taxon>Arthropoda</taxon>
        <taxon>Hexapoda</taxon>
        <taxon>Insecta</taxon>
        <taxon>Pterygota</taxon>
        <taxon>Neoptera</taxon>
        <taxon>Paraneoptera</taxon>
        <taxon>Thysanoptera</taxon>
        <taxon>Terebrantia</taxon>
        <taxon>Thripoidea</taxon>
        <taxon>Thripidae</taxon>
        <taxon>Megalurothrips</taxon>
    </lineage>
</organism>
<protein>
    <submittedName>
        <fullName evidence="2">Uncharacterized protein</fullName>
    </submittedName>
</protein>
<keyword evidence="3" id="KW-1185">Reference proteome</keyword>
<reference evidence="2" key="1">
    <citation type="submission" date="2022-12" db="EMBL/GenBank/DDBJ databases">
        <title>Chromosome-level genome assembly of the bean flower thrips Megalurothrips usitatus.</title>
        <authorList>
            <person name="Ma L."/>
            <person name="Liu Q."/>
            <person name="Li H."/>
            <person name="Cai W."/>
        </authorList>
    </citation>
    <scope>NUCLEOTIDE SEQUENCE</scope>
    <source>
        <strain evidence="2">Cailab_2022a</strain>
    </source>
</reference>
<proteinExistence type="predicted"/>
<accession>A0AAV7X510</accession>
<gene>
    <name evidence="2" type="ORF">ONE63_004886</name>
</gene>
<dbReference type="AlphaFoldDB" id="A0AAV7X510"/>
<feature type="region of interest" description="Disordered" evidence="1">
    <location>
        <begin position="1"/>
        <end position="57"/>
    </location>
</feature>
<evidence type="ECO:0000313" key="3">
    <source>
        <dbReference type="Proteomes" id="UP001075354"/>
    </source>
</evidence>
<name>A0AAV7X510_9NEOP</name>
<evidence type="ECO:0000313" key="2">
    <source>
        <dbReference type="EMBL" id="KAJ1519612.1"/>
    </source>
</evidence>
<dbReference type="EMBL" id="JAPTSV010000016">
    <property type="protein sequence ID" value="KAJ1519612.1"/>
    <property type="molecule type" value="Genomic_DNA"/>
</dbReference>
<comment type="caution">
    <text evidence="2">The sequence shown here is derived from an EMBL/GenBank/DDBJ whole genome shotgun (WGS) entry which is preliminary data.</text>
</comment>
<dbReference type="Proteomes" id="UP001075354">
    <property type="component" value="Chromosome 16"/>
</dbReference>
<evidence type="ECO:0000256" key="1">
    <source>
        <dbReference type="SAM" id="MobiDB-lite"/>
    </source>
</evidence>